<gene>
    <name evidence="5" type="ORF">L0C25_15445</name>
</gene>
<evidence type="ECO:0000259" key="4">
    <source>
        <dbReference type="PROSITE" id="PS51186"/>
    </source>
</evidence>
<reference evidence="5" key="1">
    <citation type="submission" date="2022-01" db="EMBL/GenBank/DDBJ databases">
        <title>Nocardioidaceae gen. sp. A5X3R13.</title>
        <authorList>
            <person name="Lopez Marin M.A."/>
            <person name="Uhlik O."/>
        </authorList>
    </citation>
    <scope>NUCLEOTIDE SEQUENCE</scope>
    <source>
        <strain evidence="5">A5X3R13</strain>
    </source>
</reference>
<dbReference type="SUPFAM" id="SSF55729">
    <property type="entry name" value="Acyl-CoA N-acyltransferases (Nat)"/>
    <property type="match status" value="2"/>
</dbReference>
<evidence type="ECO:0000256" key="2">
    <source>
        <dbReference type="ARBA" id="ARBA00023315"/>
    </source>
</evidence>
<evidence type="ECO:0000256" key="3">
    <source>
        <dbReference type="ARBA" id="ARBA00038502"/>
    </source>
</evidence>
<dbReference type="KEGG" id="sgrg:L0C25_15445"/>
<dbReference type="PANTHER" id="PTHR43792:SF8">
    <property type="entry name" value="[RIBOSOMAL PROTEIN US5]-ALANINE N-ACETYLTRANSFERASE"/>
    <property type="match status" value="1"/>
</dbReference>
<proteinExistence type="inferred from homology"/>
<feature type="domain" description="N-acetyltransferase" evidence="4">
    <location>
        <begin position="18"/>
        <end position="174"/>
    </location>
</feature>
<dbReference type="InterPro" id="IPR000182">
    <property type="entry name" value="GNAT_dom"/>
</dbReference>
<evidence type="ECO:0000313" key="5">
    <source>
        <dbReference type="EMBL" id="UYM03934.1"/>
    </source>
</evidence>
<comment type="similarity">
    <text evidence="3">Belongs to the acetyltransferase family. RimJ subfamily.</text>
</comment>
<dbReference type="GO" id="GO:0008999">
    <property type="term" value="F:protein-N-terminal-alanine acetyltransferase activity"/>
    <property type="evidence" value="ECO:0007669"/>
    <property type="project" value="TreeGrafter"/>
</dbReference>
<dbReference type="AlphaFoldDB" id="A0AA46TFJ2"/>
<keyword evidence="6" id="KW-1185">Reference proteome</keyword>
<feature type="domain" description="N-acetyltransferase" evidence="4">
    <location>
        <begin position="203"/>
        <end position="366"/>
    </location>
</feature>
<dbReference type="PANTHER" id="PTHR43792">
    <property type="entry name" value="GNAT FAMILY, PUTATIVE (AFU_ORTHOLOGUE AFUA_3G00765)-RELATED-RELATED"/>
    <property type="match status" value="1"/>
</dbReference>
<dbReference type="RefSeq" id="WP_271632576.1">
    <property type="nucleotide sequence ID" value="NZ_CP094970.1"/>
</dbReference>
<dbReference type="Proteomes" id="UP001164390">
    <property type="component" value="Chromosome"/>
</dbReference>
<dbReference type="GO" id="GO:0005737">
    <property type="term" value="C:cytoplasm"/>
    <property type="evidence" value="ECO:0007669"/>
    <property type="project" value="TreeGrafter"/>
</dbReference>
<dbReference type="EMBL" id="CP094970">
    <property type="protein sequence ID" value="UYM03934.1"/>
    <property type="molecule type" value="Genomic_DNA"/>
</dbReference>
<dbReference type="InterPro" id="IPR051531">
    <property type="entry name" value="N-acetyltransferase"/>
</dbReference>
<name>A0AA46TFJ2_9ACTN</name>
<evidence type="ECO:0000256" key="1">
    <source>
        <dbReference type="ARBA" id="ARBA00022679"/>
    </source>
</evidence>
<organism evidence="5 6">
    <name type="scientific">Solicola gregarius</name>
    <dbReference type="NCBI Taxonomy" id="2908642"/>
    <lineage>
        <taxon>Bacteria</taxon>
        <taxon>Bacillati</taxon>
        <taxon>Actinomycetota</taxon>
        <taxon>Actinomycetes</taxon>
        <taxon>Propionibacteriales</taxon>
        <taxon>Nocardioidaceae</taxon>
        <taxon>Solicola</taxon>
    </lineage>
</organism>
<keyword evidence="2" id="KW-0012">Acyltransferase</keyword>
<dbReference type="Pfam" id="PF13302">
    <property type="entry name" value="Acetyltransf_3"/>
    <property type="match status" value="2"/>
</dbReference>
<protein>
    <submittedName>
        <fullName evidence="5">GNAT family N-acetyltransferase</fullName>
    </submittedName>
</protein>
<dbReference type="InterPro" id="IPR016181">
    <property type="entry name" value="Acyl_CoA_acyltransferase"/>
</dbReference>
<sequence length="374" mass="41339">MKGMRFPDDVPVLTDGVVTLRAHRESDISPMVEMARDPEFIRWTTIPDPYDASNARHFVDEIVGPGWERHHHRGWAIEYLGDDGVARFGGNIDVRGVGVADVGFGLHPAARGRGVMARAIRLALRWAFERGGIEVVHWRAHVGNVASLRTAWATGFTLHGTAPDFLWERGRALDAWTGSIRPDADGTPRTPWWRSPVIEGEKVRLRPFKDTDVPRMVEACSDATTRLWIPLLPDPYTEADARTYLAAASWQAATGSMAAWCIADPDTDELAGNIAVLRMNARTETGEIGYWMHPSARGRGMVSEATRLAVRHALTPIEQGGVGRRRLELFAATENGPSNAVARNAGFDFVGTRHRAERLSDGTYADVNEYQLLG</sequence>
<evidence type="ECO:0000313" key="6">
    <source>
        <dbReference type="Proteomes" id="UP001164390"/>
    </source>
</evidence>
<dbReference type="Gene3D" id="3.40.630.30">
    <property type="match status" value="2"/>
</dbReference>
<dbReference type="PROSITE" id="PS51186">
    <property type="entry name" value="GNAT"/>
    <property type="match status" value="2"/>
</dbReference>
<accession>A0AA46TFJ2</accession>
<keyword evidence="1" id="KW-0808">Transferase</keyword>